<gene>
    <name evidence="1" type="ORF">TeGR_g10874</name>
</gene>
<reference evidence="1 2" key="1">
    <citation type="journal article" date="2023" name="Commun. Biol.">
        <title>Genome analysis of Parmales, the sister group of diatoms, reveals the evolutionary specialization of diatoms from phago-mixotrophs to photoautotrophs.</title>
        <authorList>
            <person name="Ban H."/>
            <person name="Sato S."/>
            <person name="Yoshikawa S."/>
            <person name="Yamada K."/>
            <person name="Nakamura Y."/>
            <person name="Ichinomiya M."/>
            <person name="Sato N."/>
            <person name="Blanc-Mathieu R."/>
            <person name="Endo H."/>
            <person name="Kuwata A."/>
            <person name="Ogata H."/>
        </authorList>
    </citation>
    <scope>NUCLEOTIDE SEQUENCE [LARGE SCALE GENOMIC DNA]</scope>
</reference>
<name>A0ABQ6M6W5_9STRA</name>
<keyword evidence="2" id="KW-1185">Reference proteome</keyword>
<dbReference type="SUPFAM" id="SSF82199">
    <property type="entry name" value="SET domain"/>
    <property type="match status" value="1"/>
</dbReference>
<dbReference type="Gene3D" id="3.90.1410.10">
    <property type="entry name" value="set domain protein methyltransferase, domain 1"/>
    <property type="match status" value="1"/>
</dbReference>
<dbReference type="Proteomes" id="UP001165060">
    <property type="component" value="Unassembled WGS sequence"/>
</dbReference>
<accession>A0ABQ6M6W5</accession>
<dbReference type="InterPro" id="IPR046341">
    <property type="entry name" value="SET_dom_sf"/>
</dbReference>
<sequence length="153" mass="15735">PPAPPLPWFTYALEIVCSRAFLGPASSPPPPLRWVVGPLLLGGACLQIPPSELSSLGLTPDALAVGFALLSLSALARSYSQSRSGGRELLLLPIIDACNHSPSAASSVTADAAGRVALTLGEGCVQPSGEVRISYGTRTEEDLLRNFGIEGGA</sequence>
<protein>
    <recommendedName>
        <fullName evidence="3">SET domain-containing protein</fullName>
    </recommendedName>
</protein>
<evidence type="ECO:0000313" key="2">
    <source>
        <dbReference type="Proteomes" id="UP001165060"/>
    </source>
</evidence>
<comment type="caution">
    <text evidence="1">The sequence shown here is derived from an EMBL/GenBank/DDBJ whole genome shotgun (WGS) entry which is preliminary data.</text>
</comment>
<organism evidence="1 2">
    <name type="scientific">Tetraparma gracilis</name>
    <dbReference type="NCBI Taxonomy" id="2962635"/>
    <lineage>
        <taxon>Eukaryota</taxon>
        <taxon>Sar</taxon>
        <taxon>Stramenopiles</taxon>
        <taxon>Ochrophyta</taxon>
        <taxon>Bolidophyceae</taxon>
        <taxon>Parmales</taxon>
        <taxon>Triparmaceae</taxon>
        <taxon>Tetraparma</taxon>
    </lineage>
</organism>
<proteinExistence type="predicted"/>
<evidence type="ECO:0000313" key="1">
    <source>
        <dbReference type="EMBL" id="GMI20770.1"/>
    </source>
</evidence>
<feature type="non-terminal residue" evidence="1">
    <location>
        <position position="1"/>
    </location>
</feature>
<evidence type="ECO:0008006" key="3">
    <source>
        <dbReference type="Google" id="ProtNLM"/>
    </source>
</evidence>
<dbReference type="EMBL" id="BRYB01005125">
    <property type="protein sequence ID" value="GMI20770.1"/>
    <property type="molecule type" value="Genomic_DNA"/>
</dbReference>